<sequence length="136" mass="16248">MKLHLLDDMRGRWKYQKTIYDLNRKSINNYKQCIDISIADIKQMLVIDQKTLANSKTYSTITLDNNILNKVYSYYNISYKVKLKLTNQLNITYKKKQVNFQEKVYVINSNFFIVIGMIKQYNKYLSISFTSFIKIV</sequence>
<accession>A0A4D6WVM8</accession>
<geneLocation type="plastid" evidence="1"/>
<proteinExistence type="predicted"/>
<keyword evidence="1" id="KW-0934">Plastid</keyword>
<reference evidence="1" key="2">
    <citation type="submission" date="2019-04" db="EMBL/GenBank/DDBJ databases">
        <authorList>
            <person name="Pasella M."/>
        </authorList>
    </citation>
    <scope>NUCLEOTIDE SEQUENCE</scope>
</reference>
<evidence type="ECO:0000313" key="1">
    <source>
        <dbReference type="EMBL" id="QCI06761.1"/>
    </source>
</evidence>
<organism evidence="1">
    <name type="scientific">Gayliella sp</name>
    <dbReference type="NCBI Taxonomy" id="2575623"/>
    <lineage>
        <taxon>Eukaryota</taxon>
        <taxon>Rhodophyta</taxon>
        <taxon>Florideophyceae</taxon>
        <taxon>Rhodymeniophycidae</taxon>
        <taxon>Ceramiales</taxon>
        <taxon>Ceramiaceae</taxon>
        <taxon>Gayliella</taxon>
    </lineage>
</organism>
<dbReference type="Gene3D" id="2.40.128.20">
    <property type="match status" value="1"/>
</dbReference>
<name>A0A4D6WVM8_9FLOR</name>
<dbReference type="EMBL" id="MK814659">
    <property type="protein sequence ID" value="QCI06761.1"/>
    <property type="molecule type" value="Genomic_DNA"/>
</dbReference>
<protein>
    <submittedName>
        <fullName evidence="1">Uncharacterized protein</fullName>
    </submittedName>
</protein>
<gene>
    <name evidence="1" type="primary">ycf58</name>
</gene>
<dbReference type="InterPro" id="IPR012674">
    <property type="entry name" value="Calycin"/>
</dbReference>
<reference evidence="1" key="1">
    <citation type="journal article" date="2019" name="Mol. Phylogenet. Evol.">
        <title>Morphological evolution and classification of the red algal order Ceramiales inferred using plastid phylogenomics.</title>
        <authorList>
            <person name="Diaz-Tapia P."/>
            <person name="Pasella M.M."/>
            <person name="Verbruggen H."/>
            <person name="Maggs C.A."/>
        </authorList>
    </citation>
    <scope>NUCLEOTIDE SEQUENCE</scope>
</reference>
<dbReference type="AlphaFoldDB" id="A0A4D6WVM8"/>